<evidence type="ECO:0000256" key="4">
    <source>
        <dbReference type="PROSITE-ProRule" id="PRU01343"/>
    </source>
</evidence>
<comment type="caution">
    <text evidence="8">The sequence shown here is derived from an EMBL/GenBank/DDBJ whole genome shotgun (WGS) entry which is preliminary data.</text>
</comment>
<evidence type="ECO:0000256" key="1">
    <source>
        <dbReference type="ARBA" id="ARBA00022723"/>
    </source>
</evidence>
<evidence type="ECO:0000256" key="2">
    <source>
        <dbReference type="ARBA" id="ARBA00022771"/>
    </source>
</evidence>
<reference evidence="8" key="1">
    <citation type="submission" date="2020-07" db="EMBL/GenBank/DDBJ databases">
        <title>Draft Genome Sequence of a Deep-Sea Yeast, Naganishia (Cryptococcus) liquefaciens strain N6.</title>
        <authorList>
            <person name="Han Y.W."/>
            <person name="Kajitani R."/>
            <person name="Morimoto H."/>
            <person name="Parhat M."/>
            <person name="Tsubouchi H."/>
            <person name="Bakenova O."/>
            <person name="Ogata M."/>
            <person name="Argunhan B."/>
            <person name="Aoki R."/>
            <person name="Kajiwara S."/>
            <person name="Itoh T."/>
            <person name="Iwasaki H."/>
        </authorList>
    </citation>
    <scope>NUCLEOTIDE SEQUENCE</scope>
    <source>
        <strain evidence="8">N6</strain>
    </source>
</reference>
<dbReference type="Pfam" id="PF06839">
    <property type="entry name" value="Zn_ribbon_GRF"/>
    <property type="match status" value="1"/>
</dbReference>
<dbReference type="InterPro" id="IPR010666">
    <property type="entry name" value="Znf_GRF"/>
</dbReference>
<feature type="compositionally biased region" description="Low complexity" evidence="6">
    <location>
        <begin position="1"/>
        <end position="21"/>
    </location>
</feature>
<dbReference type="Proteomes" id="UP000620104">
    <property type="component" value="Unassembled WGS sequence"/>
</dbReference>
<evidence type="ECO:0000256" key="5">
    <source>
        <dbReference type="SAM" id="Coils"/>
    </source>
</evidence>
<feature type="compositionally biased region" description="Low complexity" evidence="6">
    <location>
        <begin position="279"/>
        <end position="288"/>
    </location>
</feature>
<dbReference type="PROSITE" id="PS51999">
    <property type="entry name" value="ZF_GRF"/>
    <property type="match status" value="1"/>
</dbReference>
<keyword evidence="2 4" id="KW-0863">Zinc-finger</keyword>
<dbReference type="AlphaFoldDB" id="A0A8H3TPM7"/>
<sequence length="449" mass="48029">MTSTVTSGASAATTTTPAPSVRPREKPRCKCGHAAKRLTSQSEKNPGRVFYQCYRGRDDVTNCKFFLWEDMIIDKDPSTTDSPSKSAASASAAAAAAAATTRYHTSLAAKASPISKTGNYAKPPARTTSGYSYVKTSPLKPISTIPAPPFPAAAAVAVVVAPGDAPRTGAKASEIPDLTAGVGWNGAKKRAMAKKRRQVIKRGQSQQTSDDDKEEEVEEDSEDDEEIVMNDGPNERDVEVIDSYEPRKEINTNKPSDDFDSDGSDGIAWAQVDVDAVEASASQQAQAQTPARETFLDRLKAVEGSDPAGSGGPPTPRKRKREDLVALGSDSLFGSTITVDGPTPPTPSFLSARGTLTPPETTNRRMDLSTPHSTLYSESADFTAPASGGGIAPIHPLLEPLHRELVRRDRRAAADDKSRDMLRARVRALEGRVRELEGELRRVRGGTRG</sequence>
<feature type="compositionally biased region" description="Basic residues" evidence="6">
    <location>
        <begin position="187"/>
        <end position="200"/>
    </location>
</feature>
<dbReference type="EMBL" id="BLZA01000007">
    <property type="protein sequence ID" value="GHJ84255.1"/>
    <property type="molecule type" value="Genomic_DNA"/>
</dbReference>
<accession>A0A8H3TPM7</accession>
<feature type="region of interest" description="Disordered" evidence="6">
    <location>
        <begin position="179"/>
        <end position="369"/>
    </location>
</feature>
<protein>
    <recommendedName>
        <fullName evidence="7">GRF-type domain-containing protein</fullName>
    </recommendedName>
</protein>
<name>A0A8H3TPM7_9TREE</name>
<feature type="compositionally biased region" description="Basic and acidic residues" evidence="6">
    <location>
        <begin position="294"/>
        <end position="303"/>
    </location>
</feature>
<feature type="compositionally biased region" description="Acidic residues" evidence="6">
    <location>
        <begin position="209"/>
        <end position="228"/>
    </location>
</feature>
<evidence type="ECO:0000256" key="3">
    <source>
        <dbReference type="ARBA" id="ARBA00022833"/>
    </source>
</evidence>
<dbReference type="GO" id="GO:0008270">
    <property type="term" value="F:zinc ion binding"/>
    <property type="evidence" value="ECO:0007669"/>
    <property type="project" value="UniProtKB-KW"/>
</dbReference>
<keyword evidence="9" id="KW-1185">Reference proteome</keyword>
<proteinExistence type="predicted"/>
<organism evidence="8 9">
    <name type="scientific">Naganishia liquefaciens</name>
    <dbReference type="NCBI Taxonomy" id="104408"/>
    <lineage>
        <taxon>Eukaryota</taxon>
        <taxon>Fungi</taxon>
        <taxon>Dikarya</taxon>
        <taxon>Basidiomycota</taxon>
        <taxon>Agaricomycotina</taxon>
        <taxon>Tremellomycetes</taxon>
        <taxon>Filobasidiales</taxon>
        <taxon>Filobasidiaceae</taxon>
        <taxon>Naganishia</taxon>
    </lineage>
</organism>
<evidence type="ECO:0000313" key="8">
    <source>
        <dbReference type="EMBL" id="GHJ84255.1"/>
    </source>
</evidence>
<evidence type="ECO:0000259" key="7">
    <source>
        <dbReference type="PROSITE" id="PS51999"/>
    </source>
</evidence>
<feature type="compositionally biased region" description="Basic and acidic residues" evidence="6">
    <location>
        <begin position="233"/>
        <end position="257"/>
    </location>
</feature>
<feature type="region of interest" description="Disordered" evidence="6">
    <location>
        <begin position="1"/>
        <end position="42"/>
    </location>
</feature>
<dbReference type="PANTHER" id="PTHR33680">
    <property type="entry name" value="OS07G0190500 PROTEIN"/>
    <property type="match status" value="1"/>
</dbReference>
<keyword evidence="1" id="KW-0479">Metal-binding</keyword>
<feature type="domain" description="GRF-type" evidence="7">
    <location>
        <begin position="29"/>
        <end position="72"/>
    </location>
</feature>
<evidence type="ECO:0000313" key="9">
    <source>
        <dbReference type="Proteomes" id="UP000620104"/>
    </source>
</evidence>
<dbReference type="PANTHER" id="PTHR33680:SF1">
    <property type="entry name" value="OS05G0489500 PROTEIN"/>
    <property type="match status" value="1"/>
</dbReference>
<keyword evidence="3" id="KW-0862">Zinc</keyword>
<evidence type="ECO:0000256" key="6">
    <source>
        <dbReference type="SAM" id="MobiDB-lite"/>
    </source>
</evidence>
<feature type="coiled-coil region" evidence="5">
    <location>
        <begin position="419"/>
        <end position="446"/>
    </location>
</feature>
<dbReference type="OrthoDB" id="5418639at2759"/>
<gene>
    <name evidence="8" type="ORF">NliqN6_0657</name>
</gene>
<keyword evidence="5" id="KW-0175">Coiled coil</keyword>